<dbReference type="FunFam" id="1.10.10.10:FF:000005">
    <property type="entry name" value="Two-component system response regulator"/>
    <property type="match status" value="1"/>
</dbReference>
<keyword evidence="2" id="KW-0902">Two-component regulatory system</keyword>
<evidence type="ECO:0000256" key="6">
    <source>
        <dbReference type="PROSITE-ProRule" id="PRU00169"/>
    </source>
</evidence>
<dbReference type="Proteomes" id="UP000198561">
    <property type="component" value="Unassembled WGS sequence"/>
</dbReference>
<evidence type="ECO:0000256" key="1">
    <source>
        <dbReference type="ARBA" id="ARBA00022553"/>
    </source>
</evidence>
<evidence type="ECO:0000259" key="9">
    <source>
        <dbReference type="PROSITE" id="PS51755"/>
    </source>
</evidence>
<evidence type="ECO:0000313" key="11">
    <source>
        <dbReference type="Proteomes" id="UP000198561"/>
    </source>
</evidence>
<accession>A0A1H6HK16</accession>
<dbReference type="AlphaFoldDB" id="A0A1H6HK16"/>
<dbReference type="PANTHER" id="PTHR48111:SF22">
    <property type="entry name" value="REGULATOR OF RPOS"/>
    <property type="match status" value="1"/>
</dbReference>
<evidence type="ECO:0000259" key="8">
    <source>
        <dbReference type="PROSITE" id="PS50110"/>
    </source>
</evidence>
<reference evidence="10 11" key="1">
    <citation type="submission" date="2016-10" db="EMBL/GenBank/DDBJ databases">
        <authorList>
            <person name="de Groot N.N."/>
        </authorList>
    </citation>
    <scope>NUCLEOTIDE SEQUENCE [LARGE SCALE GENOMIC DNA]</scope>
    <source>
        <strain evidence="10 11">DSM 23031</strain>
    </source>
</reference>
<dbReference type="GO" id="GO:0000156">
    <property type="term" value="F:phosphorelay response regulator activity"/>
    <property type="evidence" value="ECO:0007669"/>
    <property type="project" value="TreeGrafter"/>
</dbReference>
<dbReference type="InterPro" id="IPR001789">
    <property type="entry name" value="Sig_transdc_resp-reg_receiver"/>
</dbReference>
<evidence type="ECO:0000256" key="3">
    <source>
        <dbReference type="ARBA" id="ARBA00023015"/>
    </source>
</evidence>
<feature type="domain" description="Response regulatory" evidence="8">
    <location>
        <begin position="37"/>
        <end position="151"/>
    </location>
</feature>
<keyword evidence="4 7" id="KW-0238">DNA-binding</keyword>
<feature type="DNA-binding region" description="OmpR/PhoB-type" evidence="7">
    <location>
        <begin position="162"/>
        <end position="259"/>
    </location>
</feature>
<evidence type="ECO:0000256" key="2">
    <source>
        <dbReference type="ARBA" id="ARBA00023012"/>
    </source>
</evidence>
<evidence type="ECO:0000256" key="7">
    <source>
        <dbReference type="PROSITE-ProRule" id="PRU01091"/>
    </source>
</evidence>
<dbReference type="SMART" id="SM00448">
    <property type="entry name" value="REC"/>
    <property type="match status" value="1"/>
</dbReference>
<dbReference type="Pfam" id="PF00072">
    <property type="entry name" value="Response_reg"/>
    <property type="match status" value="1"/>
</dbReference>
<dbReference type="CDD" id="cd17624">
    <property type="entry name" value="REC_OmpR_PmrA-like"/>
    <property type="match status" value="1"/>
</dbReference>
<dbReference type="InterPro" id="IPR016032">
    <property type="entry name" value="Sig_transdc_resp-reg_C-effctor"/>
</dbReference>
<dbReference type="PROSITE" id="PS51755">
    <property type="entry name" value="OMPR_PHOB"/>
    <property type="match status" value="1"/>
</dbReference>
<dbReference type="PANTHER" id="PTHR48111">
    <property type="entry name" value="REGULATOR OF RPOS"/>
    <property type="match status" value="1"/>
</dbReference>
<dbReference type="GO" id="GO:0000976">
    <property type="term" value="F:transcription cis-regulatory region binding"/>
    <property type="evidence" value="ECO:0007669"/>
    <property type="project" value="TreeGrafter"/>
</dbReference>
<dbReference type="InterPro" id="IPR036388">
    <property type="entry name" value="WH-like_DNA-bd_sf"/>
</dbReference>
<dbReference type="Pfam" id="PF00486">
    <property type="entry name" value="Trans_reg_C"/>
    <property type="match status" value="1"/>
</dbReference>
<dbReference type="GO" id="GO:0005829">
    <property type="term" value="C:cytosol"/>
    <property type="evidence" value="ECO:0007669"/>
    <property type="project" value="TreeGrafter"/>
</dbReference>
<dbReference type="PROSITE" id="PS50110">
    <property type="entry name" value="RESPONSE_REGULATORY"/>
    <property type="match status" value="1"/>
</dbReference>
<dbReference type="GO" id="GO:0006355">
    <property type="term" value="P:regulation of DNA-templated transcription"/>
    <property type="evidence" value="ECO:0007669"/>
    <property type="project" value="InterPro"/>
</dbReference>
<evidence type="ECO:0000313" key="10">
    <source>
        <dbReference type="EMBL" id="SEH34625.1"/>
    </source>
</evidence>
<organism evidence="10 11">
    <name type="scientific">Chryseobacterium culicis</name>
    <dbReference type="NCBI Taxonomy" id="680127"/>
    <lineage>
        <taxon>Bacteria</taxon>
        <taxon>Pseudomonadati</taxon>
        <taxon>Bacteroidota</taxon>
        <taxon>Flavobacteriia</taxon>
        <taxon>Flavobacteriales</taxon>
        <taxon>Weeksellaceae</taxon>
        <taxon>Chryseobacterium group</taxon>
        <taxon>Chryseobacterium</taxon>
    </lineage>
</organism>
<dbReference type="GO" id="GO:0032993">
    <property type="term" value="C:protein-DNA complex"/>
    <property type="evidence" value="ECO:0007669"/>
    <property type="project" value="TreeGrafter"/>
</dbReference>
<name>A0A1H6HK16_CHRCI</name>
<dbReference type="SUPFAM" id="SSF52172">
    <property type="entry name" value="CheY-like"/>
    <property type="match status" value="1"/>
</dbReference>
<dbReference type="SMART" id="SM00862">
    <property type="entry name" value="Trans_reg_C"/>
    <property type="match status" value="1"/>
</dbReference>
<keyword evidence="5" id="KW-0804">Transcription</keyword>
<dbReference type="InterPro" id="IPR011006">
    <property type="entry name" value="CheY-like_superfamily"/>
</dbReference>
<dbReference type="InterPro" id="IPR039420">
    <property type="entry name" value="WalR-like"/>
</dbReference>
<dbReference type="Gene3D" id="3.40.50.2300">
    <property type="match status" value="1"/>
</dbReference>
<sequence length="259" mass="30344">MFQNYEKRLEVTSLFQPQASFLNKITYIYRKFQRMMNILLVEDDQRISNFLIKGLSEAGYNMTLADSGEKAREFLHTYDFDIILMDIMLPGLDGMQLTQIIRFKGNYTPILVLSALNSPDDKIKMLDMGADDYLSKPFHFEELISRIKALTRRNKLSYQKEDQYLSCGNITIDTDLHKVTQNDKEIEFSPTEYKLFTFLMENKNKVLSRTQILHKVWGIDFDNSTNVVDVYISYVRNKIDETEHKIIHTVKGTGYLIKD</sequence>
<feature type="modified residue" description="4-aspartylphosphate" evidence="6">
    <location>
        <position position="86"/>
    </location>
</feature>
<dbReference type="InterPro" id="IPR001867">
    <property type="entry name" value="OmpR/PhoB-type_DNA-bd"/>
</dbReference>
<feature type="domain" description="OmpR/PhoB-type" evidence="9">
    <location>
        <begin position="162"/>
        <end position="259"/>
    </location>
</feature>
<keyword evidence="3" id="KW-0805">Transcription regulation</keyword>
<dbReference type="EMBL" id="FNWQ01000003">
    <property type="protein sequence ID" value="SEH34625.1"/>
    <property type="molecule type" value="Genomic_DNA"/>
</dbReference>
<evidence type="ECO:0000256" key="5">
    <source>
        <dbReference type="ARBA" id="ARBA00023163"/>
    </source>
</evidence>
<dbReference type="SUPFAM" id="SSF46894">
    <property type="entry name" value="C-terminal effector domain of the bipartite response regulators"/>
    <property type="match status" value="1"/>
</dbReference>
<evidence type="ECO:0000256" key="4">
    <source>
        <dbReference type="ARBA" id="ARBA00023125"/>
    </source>
</evidence>
<keyword evidence="1 6" id="KW-0597">Phosphoprotein</keyword>
<gene>
    <name evidence="10" type="ORF">SAMN05421593_2651</name>
</gene>
<dbReference type="Gene3D" id="1.10.10.10">
    <property type="entry name" value="Winged helix-like DNA-binding domain superfamily/Winged helix DNA-binding domain"/>
    <property type="match status" value="1"/>
</dbReference>
<dbReference type="CDD" id="cd00383">
    <property type="entry name" value="trans_reg_C"/>
    <property type="match status" value="1"/>
</dbReference>
<protein>
    <submittedName>
        <fullName evidence="10">DNA-binding response regulator, OmpR family, contains REC and winged-helix (WHTH) domain</fullName>
    </submittedName>
</protein>
<dbReference type="STRING" id="680127.SAMN05421593_2651"/>
<proteinExistence type="predicted"/>